<proteinExistence type="predicted"/>
<evidence type="ECO:0000313" key="2">
    <source>
        <dbReference type="Proteomes" id="UP000640333"/>
    </source>
</evidence>
<organism evidence="1 2">
    <name type="scientific">Pontibacterium sinense</name>
    <dbReference type="NCBI Taxonomy" id="2781979"/>
    <lineage>
        <taxon>Bacteria</taxon>
        <taxon>Pseudomonadati</taxon>
        <taxon>Pseudomonadota</taxon>
        <taxon>Gammaproteobacteria</taxon>
        <taxon>Oceanospirillales</taxon>
        <taxon>Oceanospirillaceae</taxon>
        <taxon>Pontibacterium</taxon>
    </lineage>
</organism>
<dbReference type="AlphaFoldDB" id="A0A8J7FJS5"/>
<name>A0A8J7FJS5_9GAMM</name>
<dbReference type="Proteomes" id="UP000640333">
    <property type="component" value="Unassembled WGS sequence"/>
</dbReference>
<dbReference type="EMBL" id="JADEYS010000008">
    <property type="protein sequence ID" value="MBE9397483.1"/>
    <property type="molecule type" value="Genomic_DNA"/>
</dbReference>
<gene>
    <name evidence="1" type="ORF">IOQ59_09450</name>
</gene>
<accession>A0A8J7FJS5</accession>
<keyword evidence="2" id="KW-1185">Reference proteome</keyword>
<comment type="caution">
    <text evidence="1">The sequence shown here is derived from an EMBL/GenBank/DDBJ whole genome shotgun (WGS) entry which is preliminary data.</text>
</comment>
<protein>
    <submittedName>
        <fullName evidence="1">Uncharacterized protein</fullName>
    </submittedName>
</protein>
<reference evidence="1" key="1">
    <citation type="submission" date="2020-10" db="EMBL/GenBank/DDBJ databases">
        <title>Bacterium isolated from coastal waters sediment.</title>
        <authorList>
            <person name="Chen R.-J."/>
            <person name="Lu D.-C."/>
            <person name="Zhu K.-L."/>
            <person name="Du Z.-J."/>
        </authorList>
    </citation>
    <scope>NUCLEOTIDE SEQUENCE</scope>
    <source>
        <strain evidence="1">N1Y112</strain>
    </source>
</reference>
<evidence type="ECO:0000313" key="1">
    <source>
        <dbReference type="EMBL" id="MBE9397483.1"/>
    </source>
</evidence>
<dbReference type="RefSeq" id="WP_193953040.1">
    <property type="nucleotide sequence ID" value="NZ_JADEYS010000008.1"/>
</dbReference>
<sequence>MMNSDTFRKLRITILLLLLLGISLNTWLSIVRVTDWEEPLWVVIYPINADDRIDTRQYISALSEEHFEDMEVFMQREAKRYGIQIDQPLEVKLAPLVRSHPPAVPENPSLLMNVLWSLKMRFWSWQNDNWEGPEPDIRIYMRLFSPANRNILEHSLGLQKGMIGLVNGFASVDYQGRNNMVAIHELMHTLGATDKYDMKTSLPLWPEGYAAPHQEPLIPQKAAEVMGGRMMVRGGIALMPNSLKQVIVGPQTAHEINWRNR</sequence>